<evidence type="ECO:0000259" key="3">
    <source>
        <dbReference type="Pfam" id="PF01103"/>
    </source>
</evidence>
<evidence type="ECO:0000256" key="2">
    <source>
        <dbReference type="ARBA" id="ARBA00023136"/>
    </source>
</evidence>
<protein>
    <recommendedName>
        <fullName evidence="3">Bacterial surface antigen (D15) domain-containing protein</fullName>
    </recommendedName>
</protein>
<dbReference type="GO" id="GO:0008320">
    <property type="term" value="F:protein transmembrane transporter activity"/>
    <property type="evidence" value="ECO:0007669"/>
    <property type="project" value="TreeGrafter"/>
</dbReference>
<evidence type="ECO:0000313" key="5">
    <source>
        <dbReference type="Proteomes" id="UP000263900"/>
    </source>
</evidence>
<sequence>MCSVFLSDITVQLLKWMMTKVAVYRNMCRRAIFVILFLLPLLLAAQYRLQIIPVDKDTSFITQQLRLQTDFRNQVLCAEYIHHLPALLQSKGYPTASVDSIRYDSLSAIMHLYVGDPLKWTRLNTDSVDRKILEQVNWGGRKLSAQKPIDFQQLQNLQQKILDYLENNGYPFARIKLDSITLQENEFQATLLVEKGPLYKIDSIYNKGNAKLSPAFLQHYLSIPNGSIFRKDKLQAVSKKLSELPFVQEQQPWDMTLLGTGSILNLYLAPKKSSQINVLLGLLPANDQLASNKLLVTGEATINLKNALGGGETIGLNWQQVQVKSPRLNIAFAYPYLFNSPFGINFGFDLFKKDSTFVNINLQLGLQYALSSNQTGSIYIQNLSSNLLSVDTQRVKNTHALPAEADVRSVNIGINYEWFNTDYRFNPRRGNEIVINASAGTKKINKNSAIVKLRDDNDPNFDFNKLYDTVTLNAYQFRIKLAAAHYFRLTRASTLKTAVNGGWFQSPGIYRNELFQIGGYRLLRGFDEESIFASRYAVGTIEYRYLLGQNSFMFAFTDVGWAKNTIPSVNLGNTFLGVGLGMAFETKAGIFNISYAAGKRDDTKFNLRQAKIHLGYVNYF</sequence>
<evidence type="ECO:0000256" key="1">
    <source>
        <dbReference type="ARBA" id="ARBA00004370"/>
    </source>
</evidence>
<dbReference type="AlphaFoldDB" id="A0A3B7N570"/>
<dbReference type="KEGG" id="pseg:D3H65_26090"/>
<keyword evidence="5" id="KW-1185">Reference proteome</keyword>
<feature type="domain" description="Bacterial surface antigen (D15)" evidence="3">
    <location>
        <begin position="306"/>
        <end position="602"/>
    </location>
</feature>
<comment type="subcellular location">
    <subcellularLocation>
        <location evidence="1">Membrane</location>
    </subcellularLocation>
</comment>
<gene>
    <name evidence="4" type="ORF">D3H65_26090</name>
</gene>
<accession>A0A3B7N570</accession>
<dbReference type="Gene3D" id="2.40.160.50">
    <property type="entry name" value="membrane protein fhac: a member of the omp85/tpsb transporter family"/>
    <property type="match status" value="1"/>
</dbReference>
<evidence type="ECO:0000313" key="4">
    <source>
        <dbReference type="EMBL" id="AXY77241.1"/>
    </source>
</evidence>
<organism evidence="4 5">
    <name type="scientific">Paraflavitalea soli</name>
    <dbReference type="NCBI Taxonomy" id="2315862"/>
    <lineage>
        <taxon>Bacteria</taxon>
        <taxon>Pseudomonadati</taxon>
        <taxon>Bacteroidota</taxon>
        <taxon>Chitinophagia</taxon>
        <taxon>Chitinophagales</taxon>
        <taxon>Chitinophagaceae</taxon>
        <taxon>Paraflavitalea</taxon>
    </lineage>
</organism>
<dbReference type="GO" id="GO:0046819">
    <property type="term" value="P:protein secretion by the type V secretion system"/>
    <property type="evidence" value="ECO:0007669"/>
    <property type="project" value="TreeGrafter"/>
</dbReference>
<dbReference type="PANTHER" id="PTHR34597:SF3">
    <property type="entry name" value="OUTER MEMBRANE TRANSPORTER CDIB"/>
    <property type="match status" value="1"/>
</dbReference>
<dbReference type="InterPro" id="IPR000184">
    <property type="entry name" value="Bac_surfAg_D15"/>
</dbReference>
<dbReference type="OrthoDB" id="9811416at2"/>
<keyword evidence="2" id="KW-0472">Membrane</keyword>
<dbReference type="GO" id="GO:0019867">
    <property type="term" value="C:outer membrane"/>
    <property type="evidence" value="ECO:0007669"/>
    <property type="project" value="InterPro"/>
</dbReference>
<reference evidence="4 5" key="1">
    <citation type="submission" date="2018-09" db="EMBL/GenBank/DDBJ databases">
        <title>Genome sequencing of strain 6GH32-13.</title>
        <authorList>
            <person name="Weon H.-Y."/>
            <person name="Heo J."/>
            <person name="Kwon S.-W."/>
        </authorList>
    </citation>
    <scope>NUCLEOTIDE SEQUENCE [LARGE SCALE GENOMIC DNA]</scope>
    <source>
        <strain evidence="4 5">5GH32-13</strain>
    </source>
</reference>
<proteinExistence type="predicted"/>
<dbReference type="Proteomes" id="UP000263900">
    <property type="component" value="Chromosome"/>
</dbReference>
<dbReference type="EMBL" id="CP032157">
    <property type="protein sequence ID" value="AXY77241.1"/>
    <property type="molecule type" value="Genomic_DNA"/>
</dbReference>
<dbReference type="GO" id="GO:0098046">
    <property type="term" value="C:type V protein secretion system complex"/>
    <property type="evidence" value="ECO:0007669"/>
    <property type="project" value="TreeGrafter"/>
</dbReference>
<dbReference type="InterPro" id="IPR051544">
    <property type="entry name" value="TPS_OM_transporter"/>
</dbReference>
<dbReference type="Pfam" id="PF01103">
    <property type="entry name" value="Omp85"/>
    <property type="match status" value="1"/>
</dbReference>
<dbReference type="PANTHER" id="PTHR34597">
    <property type="entry name" value="SLR1661 PROTEIN"/>
    <property type="match status" value="1"/>
</dbReference>
<name>A0A3B7N570_9BACT</name>